<sequence>MRMLKKFFIKNRFLFYGIGLGFITSLFYIMNEKLTHSSIASVFIALVVSTLSIHLVYRFLLSRAKQFRIYFIAVVTGLSFELFTVAFVTLFPGSPLPPLKSFLFSYAYIFVATVLMFILLLTWALLLRNNIFQKAIELIHSRRRNGKQSVNERFF</sequence>
<evidence type="ECO:0000313" key="2">
    <source>
        <dbReference type="EMBL" id="PWA11915.1"/>
    </source>
</evidence>
<organism evidence="2 3">
    <name type="scientific">Pueribacillus theae</name>
    <dbReference type="NCBI Taxonomy" id="2171751"/>
    <lineage>
        <taxon>Bacteria</taxon>
        <taxon>Bacillati</taxon>
        <taxon>Bacillota</taxon>
        <taxon>Bacilli</taxon>
        <taxon>Bacillales</taxon>
        <taxon>Bacillaceae</taxon>
        <taxon>Pueribacillus</taxon>
    </lineage>
</organism>
<dbReference type="Proteomes" id="UP000245998">
    <property type="component" value="Unassembled WGS sequence"/>
</dbReference>
<feature type="transmembrane region" description="Helical" evidence="1">
    <location>
        <begin position="69"/>
        <end position="91"/>
    </location>
</feature>
<feature type="transmembrane region" description="Helical" evidence="1">
    <location>
        <begin position="103"/>
        <end position="126"/>
    </location>
</feature>
<comment type="caution">
    <text evidence="2">The sequence shown here is derived from an EMBL/GenBank/DDBJ whole genome shotgun (WGS) entry which is preliminary data.</text>
</comment>
<keyword evidence="1" id="KW-0472">Membrane</keyword>
<dbReference type="EMBL" id="QCZG01000015">
    <property type="protein sequence ID" value="PWA11915.1"/>
    <property type="molecule type" value="Genomic_DNA"/>
</dbReference>
<keyword evidence="1" id="KW-1133">Transmembrane helix</keyword>
<protein>
    <submittedName>
        <fullName evidence="2">Uncharacterized protein</fullName>
    </submittedName>
</protein>
<evidence type="ECO:0000313" key="3">
    <source>
        <dbReference type="Proteomes" id="UP000245998"/>
    </source>
</evidence>
<evidence type="ECO:0000256" key="1">
    <source>
        <dbReference type="SAM" id="Phobius"/>
    </source>
</evidence>
<keyword evidence="3" id="KW-1185">Reference proteome</keyword>
<dbReference type="AlphaFoldDB" id="A0A2U1K3T5"/>
<keyword evidence="1" id="KW-0812">Transmembrane</keyword>
<name>A0A2U1K3T5_9BACI</name>
<reference evidence="2 3" key="1">
    <citation type="submission" date="2018-04" db="EMBL/GenBank/DDBJ databases">
        <title>Camelliibacillus theae gen. nov., sp. nov., isolated from Pu'er tea.</title>
        <authorList>
            <person name="Niu L."/>
        </authorList>
    </citation>
    <scope>NUCLEOTIDE SEQUENCE [LARGE SCALE GENOMIC DNA]</scope>
    <source>
        <strain evidence="2 3">T8</strain>
    </source>
</reference>
<accession>A0A2U1K3T5</accession>
<gene>
    <name evidence="2" type="ORF">DCC39_09010</name>
</gene>
<feature type="transmembrane region" description="Helical" evidence="1">
    <location>
        <begin position="36"/>
        <end position="57"/>
    </location>
</feature>
<feature type="transmembrane region" description="Helical" evidence="1">
    <location>
        <begin position="12"/>
        <end position="30"/>
    </location>
</feature>
<proteinExistence type="predicted"/>